<feature type="region of interest" description="Disordered" evidence="1">
    <location>
        <begin position="276"/>
        <end position="323"/>
    </location>
</feature>
<accession>A0A1V9XP23</accession>
<dbReference type="OrthoDB" id="118951at2759"/>
<feature type="transmembrane region" description="Helical" evidence="2">
    <location>
        <begin position="35"/>
        <end position="54"/>
    </location>
</feature>
<reference evidence="3 4" key="1">
    <citation type="journal article" date="2017" name="Gigascience">
        <title>Draft genome of the honey bee ectoparasitic mite, Tropilaelaps mercedesae, is shaped by the parasitic life history.</title>
        <authorList>
            <person name="Dong X."/>
            <person name="Armstrong S.D."/>
            <person name="Xia D."/>
            <person name="Makepeace B.L."/>
            <person name="Darby A.C."/>
            <person name="Kadowaki T."/>
        </authorList>
    </citation>
    <scope>NUCLEOTIDE SEQUENCE [LARGE SCALE GENOMIC DNA]</scope>
    <source>
        <strain evidence="3">Wuxi-XJTLU</strain>
    </source>
</reference>
<feature type="transmembrane region" description="Helical" evidence="2">
    <location>
        <begin position="119"/>
        <end position="138"/>
    </location>
</feature>
<evidence type="ECO:0000313" key="4">
    <source>
        <dbReference type="Proteomes" id="UP000192247"/>
    </source>
</evidence>
<dbReference type="STRING" id="418985.A0A1V9XP23"/>
<feature type="transmembrane region" description="Helical" evidence="2">
    <location>
        <begin position="6"/>
        <end position="26"/>
    </location>
</feature>
<proteinExistence type="predicted"/>
<dbReference type="PANTHER" id="PTHR11161:SF0">
    <property type="entry name" value="O-ACYLTRANSFERASE LIKE PROTEIN"/>
    <property type="match status" value="1"/>
</dbReference>
<feature type="transmembrane region" description="Helical" evidence="2">
    <location>
        <begin position="150"/>
        <end position="171"/>
    </location>
</feature>
<keyword evidence="2" id="KW-0812">Transmembrane</keyword>
<name>A0A1V9XP23_9ACAR</name>
<dbReference type="EMBL" id="MNPL01006661">
    <property type="protein sequence ID" value="OQR75227.1"/>
    <property type="molecule type" value="Genomic_DNA"/>
</dbReference>
<dbReference type="AlphaFoldDB" id="A0A1V9XP23"/>
<evidence type="ECO:0000256" key="1">
    <source>
        <dbReference type="SAM" id="MobiDB-lite"/>
    </source>
</evidence>
<dbReference type="InterPro" id="IPR052728">
    <property type="entry name" value="O2_lipid_transport_reg"/>
</dbReference>
<dbReference type="Proteomes" id="UP000192247">
    <property type="component" value="Unassembled WGS sequence"/>
</dbReference>
<dbReference type="InParanoid" id="A0A1V9XP23"/>
<organism evidence="3 4">
    <name type="scientific">Tropilaelaps mercedesae</name>
    <dbReference type="NCBI Taxonomy" id="418985"/>
    <lineage>
        <taxon>Eukaryota</taxon>
        <taxon>Metazoa</taxon>
        <taxon>Ecdysozoa</taxon>
        <taxon>Arthropoda</taxon>
        <taxon>Chelicerata</taxon>
        <taxon>Arachnida</taxon>
        <taxon>Acari</taxon>
        <taxon>Parasitiformes</taxon>
        <taxon>Mesostigmata</taxon>
        <taxon>Gamasina</taxon>
        <taxon>Dermanyssoidea</taxon>
        <taxon>Laelapidae</taxon>
        <taxon>Tropilaelaps</taxon>
    </lineage>
</organism>
<comment type="caution">
    <text evidence="3">The sequence shown here is derived from an EMBL/GenBank/DDBJ whole genome shotgun (WGS) entry which is preliminary data.</text>
</comment>
<keyword evidence="4" id="KW-1185">Reference proteome</keyword>
<dbReference type="PANTHER" id="PTHR11161">
    <property type="entry name" value="O-ACYLTRANSFERASE"/>
    <property type="match status" value="1"/>
</dbReference>
<keyword evidence="2" id="KW-0472">Membrane</keyword>
<evidence type="ECO:0000256" key="2">
    <source>
        <dbReference type="SAM" id="Phobius"/>
    </source>
</evidence>
<gene>
    <name evidence="3" type="ORF">BIW11_08559</name>
</gene>
<keyword evidence="2" id="KW-1133">Transmembrane helix</keyword>
<feature type="non-terminal residue" evidence="3">
    <location>
        <position position="1"/>
    </location>
</feature>
<sequence length="323" mass="36731">QCIPHSWLLAMLMQGLVFAVIATYFWKKYEDLTHFVLGLFVVATMIADFIINYANNLGPTTLLREYRPGSRNAYMTHVGMHLYSRGGPFLIGLIVGYIFTQKVNRKKTFSKMNRLKTTLMWLMILAAVGATVNATFGWNKGDSSPSPMASAFYDAFHRVVFALVTSLLIMMCHAGKGGIFNMLLAWPGFIPIGRIWLLVYLINPFVIFHNNGTLRAPQYYTKKQLIIEIFWNFFVSIAVSIVLHILLVRPFQAIEEFIYSLLKRSDNDAEPENTFRRYDVETGKSDGSPGGTPSSIRKSQPYPMERNCVDYTTDVTEEKSDQV</sequence>
<feature type="transmembrane region" description="Helical" evidence="2">
    <location>
        <begin position="229"/>
        <end position="248"/>
    </location>
</feature>
<feature type="transmembrane region" description="Helical" evidence="2">
    <location>
        <begin position="183"/>
        <end position="209"/>
    </location>
</feature>
<protein>
    <submittedName>
        <fullName evidence="3">Nose resistant to fluoxetine protein 6-like</fullName>
    </submittedName>
</protein>
<feature type="transmembrane region" description="Helical" evidence="2">
    <location>
        <begin position="74"/>
        <end position="99"/>
    </location>
</feature>
<evidence type="ECO:0000313" key="3">
    <source>
        <dbReference type="EMBL" id="OQR75227.1"/>
    </source>
</evidence>